<evidence type="ECO:0000259" key="9">
    <source>
        <dbReference type="Pfam" id="PF09329"/>
    </source>
</evidence>
<dbReference type="Pfam" id="PF09329">
    <property type="entry name" value="zf-primase"/>
    <property type="match status" value="1"/>
</dbReference>
<dbReference type="OMA" id="FFDEKFQ"/>
<comment type="similarity">
    <text evidence="2">Belongs to the MCM10 family.</text>
</comment>
<evidence type="ECO:0000313" key="12">
    <source>
        <dbReference type="Proteomes" id="UP000189513"/>
    </source>
</evidence>
<evidence type="ECO:0000256" key="7">
    <source>
        <dbReference type="ARBA" id="ARBA00023242"/>
    </source>
</evidence>
<keyword evidence="6" id="KW-0862">Zinc</keyword>
<evidence type="ECO:0000256" key="5">
    <source>
        <dbReference type="ARBA" id="ARBA00022771"/>
    </source>
</evidence>
<evidence type="ECO:0000256" key="8">
    <source>
        <dbReference type="SAM" id="MobiDB-lite"/>
    </source>
</evidence>
<keyword evidence="12" id="KW-1185">Reference proteome</keyword>
<evidence type="ECO:0000256" key="1">
    <source>
        <dbReference type="ARBA" id="ARBA00004123"/>
    </source>
</evidence>
<feature type="domain" description="Zinc finger Mcm10/DnaG-type" evidence="9">
    <location>
        <begin position="320"/>
        <end position="365"/>
    </location>
</feature>
<dbReference type="GO" id="GO:0008270">
    <property type="term" value="F:zinc ion binding"/>
    <property type="evidence" value="ECO:0007669"/>
    <property type="project" value="UniProtKB-KW"/>
</dbReference>
<dbReference type="GO" id="GO:0003688">
    <property type="term" value="F:DNA replication origin binding"/>
    <property type="evidence" value="ECO:0007669"/>
    <property type="project" value="TreeGrafter"/>
</dbReference>
<dbReference type="EMBL" id="MPUK01000007">
    <property type="protein sequence ID" value="ONH66305.1"/>
    <property type="molecule type" value="Genomic_DNA"/>
</dbReference>
<dbReference type="VEuPathDB" id="FungiDB:BON22_3863"/>
<dbReference type="GO" id="GO:0003697">
    <property type="term" value="F:single-stranded DNA binding"/>
    <property type="evidence" value="ECO:0007669"/>
    <property type="project" value="InterPro"/>
</dbReference>
<reference evidence="12" key="1">
    <citation type="journal article" date="2017" name="Genome Announc.">
        <title>Genome sequences of Cyberlindnera fabianii 65, Pichia kudriavzevii 129, and Saccharomyces cerevisiae 131 isolated from fermented masau fruits in Zimbabwe.</title>
        <authorList>
            <person name="van Rijswijck I.M.H."/>
            <person name="Derks M.F.L."/>
            <person name="Abee T."/>
            <person name="de Ridder D."/>
            <person name="Smid E.J."/>
        </authorList>
    </citation>
    <scope>NUCLEOTIDE SEQUENCE [LARGE SCALE GENOMIC DNA]</scope>
    <source>
        <strain evidence="12">65</strain>
    </source>
</reference>
<feature type="region of interest" description="Disordered" evidence="8">
    <location>
        <begin position="1"/>
        <end position="103"/>
    </location>
</feature>
<dbReference type="InterPro" id="IPR055065">
    <property type="entry name" value="OB_MCM10"/>
</dbReference>
<dbReference type="PANTHER" id="PTHR13454">
    <property type="entry name" value="PROTEIN MCM10 HOMOLOG"/>
    <property type="match status" value="1"/>
</dbReference>
<dbReference type="Pfam" id="PF22379">
    <property type="entry name" value="OB_MCM10"/>
    <property type="match status" value="1"/>
</dbReference>
<feature type="compositionally biased region" description="Basic and acidic residues" evidence="8">
    <location>
        <begin position="654"/>
        <end position="664"/>
    </location>
</feature>
<dbReference type="InterPro" id="IPR015408">
    <property type="entry name" value="Znf_Mcm10/DnaG"/>
</dbReference>
<name>A0A1V2L3Z5_CYBFA</name>
<dbReference type="GO" id="GO:0006270">
    <property type="term" value="P:DNA replication initiation"/>
    <property type="evidence" value="ECO:0007669"/>
    <property type="project" value="InterPro"/>
</dbReference>
<evidence type="ECO:0000256" key="6">
    <source>
        <dbReference type="ARBA" id="ARBA00022833"/>
    </source>
</evidence>
<evidence type="ECO:0000256" key="3">
    <source>
        <dbReference type="ARBA" id="ARBA00022705"/>
    </source>
</evidence>
<keyword evidence="5" id="KW-0863">Zinc-finger</keyword>
<feature type="region of interest" description="Disordered" evidence="8">
    <location>
        <begin position="574"/>
        <end position="609"/>
    </location>
</feature>
<proteinExistence type="inferred from homology"/>
<gene>
    <name evidence="11" type="ORF">BON22_3863</name>
</gene>
<dbReference type="GO" id="GO:0043596">
    <property type="term" value="C:nuclear replication fork"/>
    <property type="evidence" value="ECO:0007669"/>
    <property type="project" value="TreeGrafter"/>
</dbReference>
<comment type="caution">
    <text evidence="11">The sequence shown here is derived from an EMBL/GenBank/DDBJ whole genome shotgun (WGS) entry which is preliminary data.</text>
</comment>
<feature type="region of interest" description="Disordered" evidence="8">
    <location>
        <begin position="622"/>
        <end position="664"/>
    </location>
</feature>
<keyword evidence="4" id="KW-0479">Metal-binding</keyword>
<evidence type="ECO:0000259" key="10">
    <source>
        <dbReference type="Pfam" id="PF22379"/>
    </source>
</evidence>
<sequence length="664" mass="74587">MYHQTYSMVDPREVDTDLGRQFETLTDDEEHQDEASPSSGEEYPEIDLEAEERALKARLAEIKRKKEQRQPKASTAMVEAGPMAQVSRTPSPKKPSKSIVPQQISPKNLSQRLQAASSHTPAPSTSSVPSYFLQALEHSENKHEYDKQERRQLIASRVYTFGSSLEIEPQVVDEKEYYSGQDITRRYISADALSKFMEDKKIFRLRKLFATVVEPDFKEPQYANWVVVGILSKKSLPRPTSDGRSKYVVFTLTDFKFNIQVTMFGAAVEKYNKLRAGDIIAILNPDVYVRLEGAAGAGGLGHKTFSLSIRHSGDCILEIGRAKHFGRCPSQKKDGTICSEPINKQAEQCCSYHLELRMRKTAGKRMEFQGSVGQVSPRVNGKKQELLLGRPDKRGGWKDSIVVTNESAPANDRISKARKYFSTSDRHQAFFNSEVTEAADIKKKQSAQVAHKKKRSEIELHNKLVESIQGAQNLKKFNSVTKDEDREYSITEKRALLKYAYGGTSSLGFDPSAKGASKGVLSFKSDDEKKRTHAAGAELSELAKKRKVDLGVSKEVIEMRRKLKKETDAMLKKIKSKENKEREDAKARRVEEVNRTSAKRPTKVDNTPLPVSFVAEMDNKQQLVFDSDSDDSDGLGIEPADPSAFKKFQSKLQSKKEAQAGKSE</sequence>
<feature type="region of interest" description="Disordered" evidence="8">
    <location>
        <begin position="109"/>
        <end position="128"/>
    </location>
</feature>
<dbReference type="AlphaFoldDB" id="A0A1V2L3Z5"/>
<comment type="subcellular location">
    <subcellularLocation>
        <location evidence="1">Nucleus</location>
    </subcellularLocation>
</comment>
<protein>
    <submittedName>
        <fullName evidence="11">Minichromosome maintenance protein 10</fullName>
    </submittedName>
</protein>
<feature type="domain" description="MCM10 OB-fold" evidence="10">
    <location>
        <begin position="178"/>
        <end position="312"/>
    </location>
</feature>
<evidence type="ECO:0000256" key="2">
    <source>
        <dbReference type="ARBA" id="ARBA00009679"/>
    </source>
</evidence>
<feature type="compositionally biased region" description="Basic and acidic residues" evidence="8">
    <location>
        <begin position="10"/>
        <end position="20"/>
    </location>
</feature>
<keyword evidence="7" id="KW-0539">Nucleus</keyword>
<dbReference type="SUPFAM" id="SSF50249">
    <property type="entry name" value="Nucleic acid-binding proteins"/>
    <property type="match status" value="1"/>
</dbReference>
<evidence type="ECO:0000313" key="11">
    <source>
        <dbReference type="EMBL" id="ONH66305.1"/>
    </source>
</evidence>
<dbReference type="Proteomes" id="UP000189513">
    <property type="component" value="Unassembled WGS sequence"/>
</dbReference>
<feature type="compositionally biased region" description="Low complexity" evidence="8">
    <location>
        <begin position="115"/>
        <end position="128"/>
    </location>
</feature>
<organism evidence="11 12">
    <name type="scientific">Cyberlindnera fabianii</name>
    <name type="common">Yeast</name>
    <name type="synonym">Hansenula fabianii</name>
    <dbReference type="NCBI Taxonomy" id="36022"/>
    <lineage>
        <taxon>Eukaryota</taxon>
        <taxon>Fungi</taxon>
        <taxon>Dikarya</taxon>
        <taxon>Ascomycota</taxon>
        <taxon>Saccharomycotina</taxon>
        <taxon>Saccharomycetes</taxon>
        <taxon>Phaffomycetales</taxon>
        <taxon>Phaffomycetaceae</taxon>
        <taxon>Cyberlindnera</taxon>
    </lineage>
</organism>
<dbReference type="PANTHER" id="PTHR13454:SF11">
    <property type="entry name" value="PROTEIN MCM10 HOMOLOG"/>
    <property type="match status" value="1"/>
</dbReference>
<keyword evidence="3" id="KW-0235">DNA replication</keyword>
<evidence type="ECO:0000256" key="4">
    <source>
        <dbReference type="ARBA" id="ARBA00022723"/>
    </source>
</evidence>
<dbReference type="Gene3D" id="2.40.50.140">
    <property type="entry name" value="Nucleic acid-binding proteins"/>
    <property type="match status" value="1"/>
</dbReference>
<dbReference type="InterPro" id="IPR012340">
    <property type="entry name" value="NA-bd_OB-fold"/>
</dbReference>
<accession>A0A1V2L3Z5</accession>
<dbReference type="STRING" id="36022.A0A1V2L3Z5"/>
<feature type="compositionally biased region" description="Basic and acidic residues" evidence="8">
    <location>
        <begin position="51"/>
        <end position="70"/>
    </location>
</feature>
<feature type="compositionally biased region" description="Basic and acidic residues" evidence="8">
    <location>
        <begin position="574"/>
        <end position="594"/>
    </location>
</feature>
<dbReference type="InterPro" id="IPR040184">
    <property type="entry name" value="Mcm10"/>
</dbReference>